<dbReference type="PANTHER" id="PTHR36923">
    <property type="entry name" value="FERREDOXIN"/>
    <property type="match status" value="1"/>
</dbReference>
<dbReference type="EMBL" id="KF264554">
    <property type="protein sequence ID" value="AGS49794.1"/>
    <property type="molecule type" value="Genomic_DNA"/>
</dbReference>
<dbReference type="Pfam" id="PF13370">
    <property type="entry name" value="Fer4_13"/>
    <property type="match status" value="1"/>
</dbReference>
<keyword evidence="5" id="KW-0411">Iron-sulfur</keyword>
<keyword evidence="4" id="KW-0408">Iron</keyword>
<evidence type="ECO:0000256" key="3">
    <source>
        <dbReference type="ARBA" id="ARBA00022982"/>
    </source>
</evidence>
<evidence type="ECO:0000313" key="6">
    <source>
        <dbReference type="EMBL" id="AGS49794.1"/>
    </source>
</evidence>
<dbReference type="SUPFAM" id="SSF54862">
    <property type="entry name" value="4Fe-4S ferredoxins"/>
    <property type="match status" value="1"/>
</dbReference>
<dbReference type="GO" id="GO:0046872">
    <property type="term" value="F:metal ion binding"/>
    <property type="evidence" value="ECO:0007669"/>
    <property type="project" value="UniProtKB-KW"/>
</dbReference>
<evidence type="ECO:0000256" key="4">
    <source>
        <dbReference type="ARBA" id="ARBA00023004"/>
    </source>
</evidence>
<dbReference type="GO" id="GO:0051536">
    <property type="term" value="F:iron-sulfur cluster binding"/>
    <property type="evidence" value="ECO:0007669"/>
    <property type="project" value="UniProtKB-KW"/>
</dbReference>
<keyword evidence="1" id="KW-0813">Transport</keyword>
<dbReference type="Gene3D" id="3.30.70.20">
    <property type="match status" value="1"/>
</dbReference>
<keyword evidence="3" id="KW-0249">Electron transport</keyword>
<organism evidence="6">
    <name type="scientific">uncultured bacterium esnapd15</name>
    <dbReference type="NCBI Taxonomy" id="1366595"/>
    <lineage>
        <taxon>Bacteria</taxon>
        <taxon>environmental samples</taxon>
    </lineage>
</organism>
<accession>S5UBN3</accession>
<evidence type="ECO:0000256" key="5">
    <source>
        <dbReference type="ARBA" id="ARBA00023014"/>
    </source>
</evidence>
<dbReference type="PANTHER" id="PTHR36923:SF3">
    <property type="entry name" value="FERREDOXIN"/>
    <property type="match status" value="1"/>
</dbReference>
<keyword evidence="2" id="KW-0479">Metal-binding</keyword>
<sequence length="61" mass="6773">MHRDRCISSGQCAWNVPAVFDQSEEDGLVELRMAEPPAEAREALRTAARLCPTMAIEVVED</sequence>
<evidence type="ECO:0000256" key="1">
    <source>
        <dbReference type="ARBA" id="ARBA00022448"/>
    </source>
</evidence>
<proteinExistence type="predicted"/>
<reference evidence="6" key="1">
    <citation type="journal article" date="2013" name="Proc. Natl. Acad. Sci. U.S.A.">
        <title>Mapping gene clusters within arrayed metagenomic libraries to expand the structural diversity of biomedically relevant natural products.</title>
        <authorList>
            <person name="Owen J.G."/>
            <person name="Reddy B.V."/>
            <person name="Ternei M.A."/>
            <person name="Charlop-Powers Z."/>
            <person name="Calle P.Y."/>
            <person name="Kim J.H."/>
            <person name="Brady S.F."/>
        </authorList>
    </citation>
    <scope>NUCLEOTIDE SEQUENCE</scope>
</reference>
<dbReference type="InterPro" id="IPR051269">
    <property type="entry name" value="Fe-S_cluster_ET"/>
</dbReference>
<name>S5UBN3_9BACT</name>
<protein>
    <submittedName>
        <fullName evidence="6">Ferredoxin</fullName>
    </submittedName>
</protein>
<evidence type="ECO:0000256" key="2">
    <source>
        <dbReference type="ARBA" id="ARBA00022723"/>
    </source>
</evidence>
<dbReference type="AlphaFoldDB" id="S5UBN3"/>